<dbReference type="Pfam" id="PF25056">
    <property type="entry name" value="DUF7793"/>
    <property type="match status" value="1"/>
</dbReference>
<evidence type="ECO:0000259" key="1">
    <source>
        <dbReference type="Pfam" id="PF25056"/>
    </source>
</evidence>
<feature type="domain" description="DUF7793" evidence="1">
    <location>
        <begin position="12"/>
        <end position="123"/>
    </location>
</feature>
<dbReference type="Gene3D" id="3.40.970.30">
    <property type="entry name" value="yp_829618.1 like domains"/>
    <property type="match status" value="1"/>
</dbReference>
<name>A0A1I5H246_9FLAO</name>
<dbReference type="InterPro" id="IPR056695">
    <property type="entry name" value="DUF7793"/>
</dbReference>
<dbReference type="Proteomes" id="UP000199036">
    <property type="component" value="Unassembled WGS sequence"/>
</dbReference>
<dbReference type="RefSeq" id="WP_091526708.1">
    <property type="nucleotide sequence ID" value="NZ_FOVI01000074.1"/>
</dbReference>
<proteinExistence type="predicted"/>
<dbReference type="OrthoDB" id="957652at2"/>
<accession>A0A1I5H246</accession>
<dbReference type="STRING" id="913024.SAMN05421741_1742"/>
<protein>
    <recommendedName>
        <fullName evidence="1">DUF7793 domain-containing protein</fullName>
    </recommendedName>
</protein>
<gene>
    <name evidence="2" type="ORF">SAMN05421741_1742</name>
</gene>
<sequence>MLTNYENDFASYELKDSLLYIIYKEGRYIDYDAATIIVEDRLRFQSYKSYAILCDVSLVQDISADAREYLADYGSSMVKAVALYSSAHTLRKLSNYFVAINKPKIPTNTFDNLTEAEIFLKKYI</sequence>
<reference evidence="3" key="1">
    <citation type="submission" date="2016-10" db="EMBL/GenBank/DDBJ databases">
        <authorList>
            <person name="Varghese N."/>
            <person name="Submissions S."/>
        </authorList>
    </citation>
    <scope>NUCLEOTIDE SEQUENCE [LARGE SCALE GENOMIC DNA]</scope>
    <source>
        <strain evidence="3">DS-12</strain>
    </source>
</reference>
<dbReference type="EMBL" id="FOVI01000074">
    <property type="protein sequence ID" value="SFO42332.1"/>
    <property type="molecule type" value="Genomic_DNA"/>
</dbReference>
<organism evidence="2 3">
    <name type="scientific">Paenimyroides ummariense</name>
    <dbReference type="NCBI Taxonomy" id="913024"/>
    <lineage>
        <taxon>Bacteria</taxon>
        <taxon>Pseudomonadati</taxon>
        <taxon>Bacteroidota</taxon>
        <taxon>Flavobacteriia</taxon>
        <taxon>Flavobacteriales</taxon>
        <taxon>Flavobacteriaceae</taxon>
        <taxon>Paenimyroides</taxon>
    </lineage>
</organism>
<keyword evidence="3" id="KW-1185">Reference proteome</keyword>
<evidence type="ECO:0000313" key="3">
    <source>
        <dbReference type="Proteomes" id="UP000199036"/>
    </source>
</evidence>
<evidence type="ECO:0000313" key="2">
    <source>
        <dbReference type="EMBL" id="SFO42332.1"/>
    </source>
</evidence>
<dbReference type="AlphaFoldDB" id="A0A1I5H246"/>